<feature type="binding site" evidence="11">
    <location>
        <position position="374"/>
    </location>
    <ligand>
        <name>FAD</name>
        <dbReference type="ChEBI" id="CHEBI:57692"/>
    </ligand>
</feature>
<comment type="caution">
    <text evidence="13">The sequence shown here is derived from an EMBL/GenBank/DDBJ whole genome shotgun (WGS) entry which is preliminary data.</text>
</comment>
<dbReference type="SUPFAM" id="SSF51905">
    <property type="entry name" value="FAD/NAD(P)-binding domain"/>
    <property type="match status" value="1"/>
</dbReference>
<dbReference type="InterPro" id="IPR002218">
    <property type="entry name" value="MnmG-rel"/>
</dbReference>
<dbReference type="Gene3D" id="1.10.150.570">
    <property type="entry name" value="GidA associated domain, C-terminal subdomain"/>
    <property type="match status" value="1"/>
</dbReference>
<feature type="binding site" evidence="11">
    <location>
        <position position="184"/>
    </location>
    <ligand>
        <name>FAD</name>
        <dbReference type="ChEBI" id="CHEBI:57692"/>
    </ligand>
</feature>
<evidence type="ECO:0000259" key="12">
    <source>
        <dbReference type="SMART" id="SM01228"/>
    </source>
</evidence>
<keyword evidence="7 11" id="KW-0274">FAD</keyword>
<comment type="subcellular location">
    <subcellularLocation>
        <location evidence="11">Cytoplasm</location>
    </subcellularLocation>
</comment>
<evidence type="ECO:0000256" key="11">
    <source>
        <dbReference type="HAMAP-Rule" id="MF_00129"/>
    </source>
</evidence>
<evidence type="ECO:0000256" key="9">
    <source>
        <dbReference type="ARBA" id="ARBA00025948"/>
    </source>
</evidence>
<gene>
    <name evidence="11" type="primary">mnmG</name>
    <name evidence="11" type="synonym">gidA</name>
    <name evidence="13" type="ORF">CKO31_02005</name>
</gene>
<keyword evidence="6 11" id="KW-0819">tRNA processing</keyword>
<evidence type="ECO:0000256" key="7">
    <source>
        <dbReference type="ARBA" id="ARBA00022827"/>
    </source>
</evidence>
<dbReference type="InterPro" id="IPR044920">
    <property type="entry name" value="MnmG_C_subdom_sf"/>
</dbReference>
<feature type="binding site" evidence="11">
    <location>
        <begin position="277"/>
        <end position="291"/>
    </location>
    <ligand>
        <name>NAD(+)</name>
        <dbReference type="ChEBI" id="CHEBI:57540"/>
    </ligand>
</feature>
<dbReference type="SMART" id="SM01228">
    <property type="entry name" value="GIDA_assoc_3"/>
    <property type="match status" value="1"/>
</dbReference>
<dbReference type="InterPro" id="IPR026904">
    <property type="entry name" value="MnmG_C"/>
</dbReference>
<keyword evidence="14" id="KW-1185">Reference proteome</keyword>
<dbReference type="InterPro" id="IPR036188">
    <property type="entry name" value="FAD/NAD-bd_sf"/>
</dbReference>
<dbReference type="InterPro" id="IPR047001">
    <property type="entry name" value="MnmG_C_subdom"/>
</dbReference>
<proteinExistence type="inferred from homology"/>
<dbReference type="Pfam" id="PF21680">
    <property type="entry name" value="GIDA_C_1st"/>
    <property type="match status" value="1"/>
</dbReference>
<evidence type="ECO:0000313" key="14">
    <source>
        <dbReference type="Proteomes" id="UP000748752"/>
    </source>
</evidence>
<keyword evidence="5 11" id="KW-0285">Flavoprotein</keyword>
<dbReference type="Gene3D" id="1.10.10.1800">
    <property type="entry name" value="tRNA uridine 5-carboxymethylaminomethyl modification enzyme MnmG/GidA"/>
    <property type="match status" value="1"/>
</dbReference>
<dbReference type="EMBL" id="NRRV01000003">
    <property type="protein sequence ID" value="MBK1629530.1"/>
    <property type="molecule type" value="Genomic_DNA"/>
</dbReference>
<evidence type="ECO:0000313" key="13">
    <source>
        <dbReference type="EMBL" id="MBK1629530.1"/>
    </source>
</evidence>
<dbReference type="PANTHER" id="PTHR11806:SF0">
    <property type="entry name" value="PROTEIN MTO1 HOMOLOG, MITOCHONDRIAL"/>
    <property type="match status" value="1"/>
</dbReference>
<dbReference type="Pfam" id="PF13932">
    <property type="entry name" value="SAM_GIDA_C"/>
    <property type="match status" value="1"/>
</dbReference>
<dbReference type="Pfam" id="PF01134">
    <property type="entry name" value="GIDA"/>
    <property type="match status" value="1"/>
</dbReference>
<dbReference type="PROSITE" id="PS01280">
    <property type="entry name" value="GIDA_1"/>
    <property type="match status" value="1"/>
</dbReference>
<dbReference type="PROSITE" id="PS01281">
    <property type="entry name" value="GIDA_2"/>
    <property type="match status" value="1"/>
</dbReference>
<keyword evidence="8 11" id="KW-0520">NAD</keyword>
<dbReference type="RefSeq" id="WP_200233591.1">
    <property type="nucleotide sequence ID" value="NZ_NRRV01000003.1"/>
</dbReference>
<dbReference type="Proteomes" id="UP000748752">
    <property type="component" value="Unassembled WGS sequence"/>
</dbReference>
<evidence type="ECO:0000256" key="8">
    <source>
        <dbReference type="ARBA" id="ARBA00023027"/>
    </source>
</evidence>
<evidence type="ECO:0000256" key="3">
    <source>
        <dbReference type="ARBA" id="ARBA00007653"/>
    </source>
</evidence>
<evidence type="ECO:0000256" key="1">
    <source>
        <dbReference type="ARBA" id="ARBA00001974"/>
    </source>
</evidence>
<dbReference type="NCBIfam" id="TIGR00136">
    <property type="entry name" value="mnmG_gidA"/>
    <property type="match status" value="1"/>
</dbReference>
<evidence type="ECO:0000256" key="5">
    <source>
        <dbReference type="ARBA" id="ARBA00022630"/>
    </source>
</evidence>
<dbReference type="PRINTS" id="PR00411">
    <property type="entry name" value="PNDRDTASEI"/>
</dbReference>
<evidence type="ECO:0000256" key="2">
    <source>
        <dbReference type="ARBA" id="ARBA00003717"/>
    </source>
</evidence>
<evidence type="ECO:0000256" key="4">
    <source>
        <dbReference type="ARBA" id="ARBA00020461"/>
    </source>
</evidence>
<organism evidence="13 14">
    <name type="scientific">Thiohalocapsa halophila</name>
    <dbReference type="NCBI Taxonomy" id="69359"/>
    <lineage>
        <taxon>Bacteria</taxon>
        <taxon>Pseudomonadati</taxon>
        <taxon>Pseudomonadota</taxon>
        <taxon>Gammaproteobacteria</taxon>
        <taxon>Chromatiales</taxon>
        <taxon>Chromatiaceae</taxon>
        <taxon>Thiohalocapsa</taxon>
    </lineage>
</organism>
<reference evidence="13 14" key="1">
    <citation type="journal article" date="2020" name="Microorganisms">
        <title>Osmotic Adaptation and Compatible Solute Biosynthesis of Phototrophic Bacteria as Revealed from Genome Analyses.</title>
        <authorList>
            <person name="Imhoff J.F."/>
            <person name="Rahn T."/>
            <person name="Kunzel S."/>
            <person name="Keller A."/>
            <person name="Neulinger S.C."/>
        </authorList>
    </citation>
    <scope>NUCLEOTIDE SEQUENCE [LARGE SCALE GENOMIC DNA]</scope>
    <source>
        <strain evidence="13 14">DSM 6210</strain>
    </source>
</reference>
<comment type="cofactor">
    <cofactor evidence="1 11">
        <name>FAD</name>
        <dbReference type="ChEBI" id="CHEBI:57692"/>
    </cofactor>
</comment>
<feature type="binding site" evidence="11">
    <location>
        <begin position="13"/>
        <end position="18"/>
    </location>
    <ligand>
        <name>FAD</name>
        <dbReference type="ChEBI" id="CHEBI:57692"/>
    </ligand>
</feature>
<dbReference type="InterPro" id="IPR004416">
    <property type="entry name" value="MnmG"/>
</dbReference>
<protein>
    <recommendedName>
        <fullName evidence="4 11">tRNA uridine 5-carboxymethylaminomethyl modification enzyme MnmG</fullName>
    </recommendedName>
    <alternativeName>
        <fullName evidence="10 11">Glucose-inhibited division protein A</fullName>
    </alternativeName>
</protein>
<comment type="similarity">
    <text evidence="3 11">Belongs to the MnmG family.</text>
</comment>
<dbReference type="InterPro" id="IPR049312">
    <property type="entry name" value="GIDA_C_N"/>
</dbReference>
<dbReference type="InterPro" id="IPR040131">
    <property type="entry name" value="MnmG_N"/>
</dbReference>
<feature type="binding site" evidence="11">
    <location>
        <position position="125"/>
    </location>
    <ligand>
        <name>FAD</name>
        <dbReference type="ChEBI" id="CHEBI:57692"/>
    </ligand>
</feature>
<accession>A0ABS1CCC9</accession>
<evidence type="ECO:0000256" key="6">
    <source>
        <dbReference type="ARBA" id="ARBA00022694"/>
    </source>
</evidence>
<dbReference type="Gene3D" id="3.50.50.60">
    <property type="entry name" value="FAD/NAD(P)-binding domain"/>
    <property type="match status" value="2"/>
</dbReference>
<evidence type="ECO:0000256" key="10">
    <source>
        <dbReference type="ARBA" id="ARBA00031800"/>
    </source>
</evidence>
<sequence>MSSNQSYDVIVVGGGHAGTEAALAAARAGARTLLLTHNIETIGQMSCNPAIGGIGKGHLVKEIDALDGLMARAADRAGIQFRVLNRRKGPAVRATRAQADRALYKAAVRSAVERQPNLWLFQQAVDDLIVQSTGDGERVAGVRTQMGLEFHAPAVVLTVGTFLGGRIHVGLSNHRGGRAGDPPSIALADRLREMPFTVDRLKTGTPPRIDARSVDFARLEEQPGDTPVPVLSYLGDAAEHPRQVSCHIARTTERTHAIIRGGLSRSPMFTGVIEGVGPRYCPSIEDKIVRFADKASHQIFVEPEGLDVNELYPNGISTSLPYEVQLDLVRSIPGFEQAHITRPGYAIEYDFFDPRDLQPTLETRFVPGLYFAGQINGTTGYEEAAAQGLLAGANAALAVQGREPWSVRRDEAYIGVLVDDLITRGTSEPYRMFTSRAEYRLMLREDNADLRLTETGRRLGLVGEARWRAFGAKREAIERERQRLRERWVRPDTPAAESLARTTGERIAREARALDLLARPKVGYAELMAADGLGPGVDDARVAEQIEIQTKYAGYLERQQHEVARQQAEDARALPEDFDYGNVRGLSAEVREKFQRVRPATIGQAARIPGVTPAAVSLLLIHLKRQSA</sequence>
<feature type="domain" description="tRNA uridine 5-carboxymethylaminomethyl modification enzyme C-terminal subdomain" evidence="12">
    <location>
        <begin position="550"/>
        <end position="621"/>
    </location>
</feature>
<dbReference type="HAMAP" id="MF_00129">
    <property type="entry name" value="MnmG_GidA"/>
    <property type="match status" value="1"/>
</dbReference>
<name>A0ABS1CCC9_9GAMM</name>
<comment type="function">
    <text evidence="2 11">NAD-binding protein involved in the addition of a carboxymethylaminomethyl (cmnm) group at the wobble position (U34) of certain tRNAs, forming tRNA-cmnm(5)s(2)U34.</text>
</comment>
<keyword evidence="11" id="KW-0963">Cytoplasm</keyword>
<dbReference type="PANTHER" id="PTHR11806">
    <property type="entry name" value="GLUCOSE INHIBITED DIVISION PROTEIN A"/>
    <property type="match status" value="1"/>
</dbReference>
<dbReference type="InterPro" id="IPR020595">
    <property type="entry name" value="MnmG-rel_CS"/>
</dbReference>
<comment type="subunit">
    <text evidence="9 11">Homodimer. Heterotetramer of two MnmE and two MnmG subunits.</text>
</comment>